<organism evidence="2 3">
    <name type="scientific">Camelina sativa</name>
    <name type="common">False flax</name>
    <name type="synonym">Myagrum sativum</name>
    <dbReference type="NCBI Taxonomy" id="90675"/>
    <lineage>
        <taxon>Eukaryota</taxon>
        <taxon>Viridiplantae</taxon>
        <taxon>Streptophyta</taxon>
        <taxon>Embryophyta</taxon>
        <taxon>Tracheophyta</taxon>
        <taxon>Spermatophyta</taxon>
        <taxon>Magnoliopsida</taxon>
        <taxon>eudicotyledons</taxon>
        <taxon>Gunneridae</taxon>
        <taxon>Pentapetalae</taxon>
        <taxon>rosids</taxon>
        <taxon>malvids</taxon>
        <taxon>Brassicales</taxon>
        <taxon>Brassicaceae</taxon>
        <taxon>Camelineae</taxon>
        <taxon>Camelina</taxon>
    </lineage>
</organism>
<dbReference type="GeneID" id="104712965"/>
<reference evidence="3" key="2">
    <citation type="submission" date="2025-08" db="UniProtKB">
        <authorList>
            <consortium name="RefSeq"/>
        </authorList>
    </citation>
    <scope>IDENTIFICATION</scope>
    <source>
        <tissue evidence="3">Leaf</tissue>
    </source>
</reference>
<evidence type="ECO:0000256" key="1">
    <source>
        <dbReference type="SAM" id="MobiDB-lite"/>
    </source>
</evidence>
<evidence type="ECO:0000313" key="3">
    <source>
        <dbReference type="RefSeq" id="XP_010428278.1"/>
    </source>
</evidence>
<keyword evidence="2" id="KW-1185">Reference proteome</keyword>
<evidence type="ECO:0000313" key="2">
    <source>
        <dbReference type="Proteomes" id="UP000694864"/>
    </source>
</evidence>
<feature type="region of interest" description="Disordered" evidence="1">
    <location>
        <begin position="98"/>
        <end position="147"/>
    </location>
</feature>
<feature type="compositionally biased region" description="Basic and acidic residues" evidence="1">
    <location>
        <begin position="117"/>
        <end position="139"/>
    </location>
</feature>
<sequence>MAIEKQQEINESQIGLTLFSKQRRNKTDNDKLCFVDSPTFNSSRSLPSTDAIIIIDDDDDEDVTLEPKKKKRRLGSWWENVEAFDELMCVVKGAPKAKEDNDVASRADSCSSTTDLSETKTEKKNDDEISLPKKKKNDESVGEISTTTRNKKDYEHVTLEDLEVSMEDLKSIPWESFDTTWEIRSDPWLSGYTEDFVSL</sequence>
<reference evidence="2" key="1">
    <citation type="journal article" date="2014" name="Nat. Commun.">
        <title>The emerging biofuel crop Camelina sativa retains a highly undifferentiated hexaploid genome structure.</title>
        <authorList>
            <person name="Kagale S."/>
            <person name="Koh C."/>
            <person name="Nixon J."/>
            <person name="Bollina V."/>
            <person name="Clarke W.E."/>
            <person name="Tuteja R."/>
            <person name="Spillane C."/>
            <person name="Robinson S.J."/>
            <person name="Links M.G."/>
            <person name="Clarke C."/>
            <person name="Higgins E.E."/>
            <person name="Huebert T."/>
            <person name="Sharpe A.G."/>
            <person name="Parkin I.A."/>
        </authorList>
    </citation>
    <scope>NUCLEOTIDE SEQUENCE [LARGE SCALE GENOMIC DNA]</scope>
    <source>
        <strain evidence="2">cv. DH55</strain>
    </source>
</reference>
<name>A0ABM0TLV2_CAMSA</name>
<protein>
    <submittedName>
        <fullName evidence="3">Uncharacterized protein LOC104712965</fullName>
    </submittedName>
</protein>
<accession>A0ABM0TLV2</accession>
<dbReference type="RefSeq" id="XP_010428278.1">
    <property type="nucleotide sequence ID" value="XM_010429976.2"/>
</dbReference>
<proteinExistence type="predicted"/>
<gene>
    <name evidence="3" type="primary">LOC104712965</name>
</gene>
<dbReference type="Proteomes" id="UP000694864">
    <property type="component" value="Chromosome 9"/>
</dbReference>